<protein>
    <submittedName>
        <fullName evidence="2">Uncharacterized protein</fullName>
    </submittedName>
</protein>
<feature type="transmembrane region" description="Helical" evidence="1">
    <location>
        <begin position="6"/>
        <end position="25"/>
    </location>
</feature>
<keyword evidence="1" id="KW-0472">Membrane</keyword>
<reference evidence="2" key="1">
    <citation type="journal article" date="2014" name="Front. Microbiol.">
        <title>High frequency of phylogenetically diverse reductive dehalogenase-homologous genes in deep subseafloor sedimentary metagenomes.</title>
        <authorList>
            <person name="Kawai M."/>
            <person name="Futagami T."/>
            <person name="Toyoda A."/>
            <person name="Takaki Y."/>
            <person name="Nishi S."/>
            <person name="Hori S."/>
            <person name="Arai W."/>
            <person name="Tsubouchi T."/>
            <person name="Morono Y."/>
            <person name="Uchiyama I."/>
            <person name="Ito T."/>
            <person name="Fujiyama A."/>
            <person name="Inagaki F."/>
            <person name="Takami H."/>
        </authorList>
    </citation>
    <scope>NUCLEOTIDE SEQUENCE</scope>
    <source>
        <strain evidence="2">Expedition CK06-06</strain>
    </source>
</reference>
<gene>
    <name evidence="2" type="ORF">S03H2_57618</name>
</gene>
<sequence length="107" mass="12002">MDVQIIWLIILTLSQVIIILVRLIALRNGKRKADNSSPGGSKNESAAHYIPGKSKICIDQGKEMAEMKVEIKNIKAIFKVADIKNSADHQMLSTKIDHIKNSVRHRD</sequence>
<accession>X1IJW5</accession>
<keyword evidence="1" id="KW-1133">Transmembrane helix</keyword>
<evidence type="ECO:0000313" key="2">
    <source>
        <dbReference type="EMBL" id="GAH82706.1"/>
    </source>
</evidence>
<evidence type="ECO:0000256" key="1">
    <source>
        <dbReference type="SAM" id="Phobius"/>
    </source>
</evidence>
<proteinExistence type="predicted"/>
<dbReference type="AlphaFoldDB" id="X1IJW5"/>
<comment type="caution">
    <text evidence="2">The sequence shown here is derived from an EMBL/GenBank/DDBJ whole genome shotgun (WGS) entry which is preliminary data.</text>
</comment>
<name>X1IJW5_9ZZZZ</name>
<keyword evidence="1" id="KW-0812">Transmembrane</keyword>
<dbReference type="EMBL" id="BARU01036944">
    <property type="protein sequence ID" value="GAH82706.1"/>
    <property type="molecule type" value="Genomic_DNA"/>
</dbReference>
<organism evidence="2">
    <name type="scientific">marine sediment metagenome</name>
    <dbReference type="NCBI Taxonomy" id="412755"/>
    <lineage>
        <taxon>unclassified sequences</taxon>
        <taxon>metagenomes</taxon>
        <taxon>ecological metagenomes</taxon>
    </lineage>
</organism>